<dbReference type="SUPFAM" id="SSF47226">
    <property type="entry name" value="Histidine-containing phosphotransfer domain, HPT domain"/>
    <property type="match status" value="1"/>
</dbReference>
<protein>
    <submittedName>
        <fullName evidence="1">Phosphorelay intermediate protein</fullName>
    </submittedName>
</protein>
<reference evidence="1 2" key="1">
    <citation type="submission" date="2023-09" db="EMBL/GenBank/DDBJ databases">
        <title>Pangenome analysis of Batrachochytrium dendrobatidis and related Chytrids.</title>
        <authorList>
            <person name="Yacoub M.N."/>
            <person name="Stajich J.E."/>
            <person name="James T.Y."/>
        </authorList>
    </citation>
    <scope>NUCLEOTIDE SEQUENCE [LARGE SCALE GENOMIC DNA]</scope>
    <source>
        <strain evidence="1 2">JEL0888</strain>
    </source>
</reference>
<dbReference type="Gene3D" id="1.20.120.160">
    <property type="entry name" value="HPT domain"/>
    <property type="match status" value="1"/>
</dbReference>
<organism evidence="1 2">
    <name type="scientific">Polyrhizophydium stewartii</name>
    <dbReference type="NCBI Taxonomy" id="2732419"/>
    <lineage>
        <taxon>Eukaryota</taxon>
        <taxon>Fungi</taxon>
        <taxon>Fungi incertae sedis</taxon>
        <taxon>Chytridiomycota</taxon>
        <taxon>Chytridiomycota incertae sedis</taxon>
        <taxon>Chytridiomycetes</taxon>
        <taxon>Rhizophydiales</taxon>
        <taxon>Rhizophydiales incertae sedis</taxon>
        <taxon>Polyrhizophydium</taxon>
    </lineage>
</organism>
<proteinExistence type="predicted"/>
<evidence type="ECO:0000313" key="2">
    <source>
        <dbReference type="Proteomes" id="UP001527925"/>
    </source>
</evidence>
<dbReference type="InterPro" id="IPR036641">
    <property type="entry name" value="HPT_dom_sf"/>
</dbReference>
<dbReference type="Proteomes" id="UP001527925">
    <property type="component" value="Unassembled WGS sequence"/>
</dbReference>
<keyword evidence="2" id="KW-1185">Reference proteome</keyword>
<accession>A0ABR4N0I0</accession>
<evidence type="ECO:0000313" key="1">
    <source>
        <dbReference type="EMBL" id="KAL2913022.1"/>
    </source>
</evidence>
<dbReference type="EMBL" id="JADGIZ020000053">
    <property type="protein sequence ID" value="KAL2913022.1"/>
    <property type="molecule type" value="Genomic_DNA"/>
</dbReference>
<sequence>MMAMDSDEVIDLATFGQLLELDDDEDDREFSASLLSNYFGQAHETLGKMRVSLAANDLAALGKQGHFLKAHIAADAYHCGGGLVPPERMQLLGAHRTVDGRCVDEATALQEAARLISQIELECNEGRARMEAFYKTVFA</sequence>
<gene>
    <name evidence="1" type="primary">YPD1</name>
    <name evidence="1" type="ORF">HK105_207477</name>
</gene>
<comment type="caution">
    <text evidence="1">The sequence shown here is derived from an EMBL/GenBank/DDBJ whole genome shotgun (WGS) entry which is preliminary data.</text>
</comment>
<name>A0ABR4N0I0_9FUNG</name>